<feature type="signal peptide" evidence="2">
    <location>
        <begin position="1"/>
        <end position="26"/>
    </location>
</feature>
<keyword evidence="7" id="KW-1185">Reference proteome</keyword>
<evidence type="ECO:0000313" key="6">
    <source>
        <dbReference type="EMBL" id="QLQ40306.2"/>
    </source>
</evidence>
<evidence type="ECO:0000259" key="5">
    <source>
        <dbReference type="Pfam" id="PF25976"/>
    </source>
</evidence>
<feature type="domain" description="Lipoprotein LpqB C-terminal" evidence="4">
    <location>
        <begin position="346"/>
        <end position="533"/>
    </location>
</feature>
<reference evidence="6 7" key="2">
    <citation type="journal article" date="2021" name="Mar. Drugs">
        <title>A New Micromonospora Strain with Antibiotic Activity Isolated from the Microbiome of a Mid-Atlantic Deep-Sea Sponge.</title>
        <authorList>
            <person name="Back C.R."/>
            <person name="Stennett H.L."/>
            <person name="Williams S.E."/>
            <person name="Wang L."/>
            <person name="Ojeda Gomez J."/>
            <person name="Abdulle O.M."/>
            <person name="Duffy T."/>
            <person name="Neal C."/>
            <person name="Mantell J."/>
            <person name="Jepson M.A."/>
            <person name="Hendry K.R."/>
            <person name="Powell D."/>
            <person name="Stach J.E.M."/>
            <person name="Essex-Lopresti A.E."/>
            <person name="Willis C.L."/>
            <person name="Curnow P."/>
            <person name="Race P.R."/>
        </authorList>
    </citation>
    <scope>NUCLEOTIDE SEQUENCE [LARGE SCALE GENOMIC DNA]</scope>
    <source>
        <strain evidence="6 7">28ISP2-46</strain>
    </source>
</reference>
<dbReference type="AlphaFoldDB" id="A0A7L6BEF2"/>
<dbReference type="InterPro" id="IPR059026">
    <property type="entry name" value="LpqB_N"/>
</dbReference>
<feature type="region of interest" description="Disordered" evidence="1">
    <location>
        <begin position="38"/>
        <end position="64"/>
    </location>
</feature>
<dbReference type="Proteomes" id="UP000510844">
    <property type="component" value="Chromosome"/>
</dbReference>
<proteinExistence type="predicted"/>
<dbReference type="InterPro" id="IPR019606">
    <property type="entry name" value="GerMN"/>
</dbReference>
<evidence type="ECO:0000256" key="1">
    <source>
        <dbReference type="SAM" id="MobiDB-lite"/>
    </source>
</evidence>
<feature type="domain" description="GerMN" evidence="3">
    <location>
        <begin position="195"/>
        <end position="292"/>
    </location>
</feature>
<sequence>MNAPGSRVRRLVVGLLAGVLLLPAGCGIPAETDVQVDGSVPVAEPGSLNGPPASPPAPSDSDEPVPFIENYLRAAAAGERDQAYARARTFLATEARDQLPGKPQTSEIELTVVRLRAKESTPPNNQGTSTVRLKVQQVGVLRADGTLGPPAATETEYVFELRRAEPPGSGLLITQLPNVLLISDSALREYYRQHNVYFWNSDQTRLVPDLRYLPGVPAERLVTEVVKWLAGGPSVWLESGVTGLPDRTRPINNATGGNSQWEVNLDMPGANEERLARLGTQLAWSLPELTGQLDLKIQNQKRLSIDLQRERADHDAYPRGADPTRFSVYDGVIHPLALAGERRGAVPLPAAENRNVVSASIARADDQVLAALVVTAPDRRLRLKVGTGLDPVAVFNGSPATFHTMSQPTWLRSLDKGHPAGLVAADGRLYRFNGTAGLSPVPLNVAGTVAAVAGSLDGHRIALVAGGALYVAPVNVDGGVVSLGQPRRLPTMLTGVTAADWISEDQLVFAGRDPERRSVIHQVSVDGGFDSPLKNDIGSAVVTQLVGYPGSGDRGLPALSFMYEANGAAYQNNPFEFIKRQQVLDLPAGSRVVNPTAPFFVY</sequence>
<reference evidence="7" key="1">
    <citation type="submission" date="2020-07" db="EMBL/GenBank/DDBJ databases">
        <title>A new Micromonospora strain with potent antibiotic activity isolated from the microbiome of a mid-Atlantic deep-sea sponge.</title>
        <authorList>
            <person name="Back C.R."/>
            <person name="Stennett H.L."/>
            <person name="Williams S.E."/>
            <person name="Wang L."/>
            <person name="Ojeda Gomez J."/>
            <person name="Abdulle O.M."/>
            <person name="Duffy T."/>
            <person name="Hendry K.R."/>
            <person name="Powell D."/>
            <person name="Stach J.E."/>
            <person name="Essex-Lopresti A.E."/>
            <person name="Willis C.L."/>
            <person name="Curnow P."/>
            <person name="Race P.R."/>
        </authorList>
    </citation>
    <scope>NUCLEOTIDE SEQUENCE [LARGE SCALE GENOMIC DNA]</scope>
    <source>
        <strain evidence="7">28ISP2-46</strain>
    </source>
</reference>
<dbReference type="Pfam" id="PF10646">
    <property type="entry name" value="Germane"/>
    <property type="match status" value="1"/>
</dbReference>
<feature type="chain" id="PRO_5041440431" evidence="2">
    <location>
        <begin position="27"/>
        <end position="602"/>
    </location>
</feature>
<name>A0A7L6BEF2_9ACTN</name>
<gene>
    <name evidence="6" type="ORF">H1D33_11650</name>
</gene>
<evidence type="ECO:0000259" key="3">
    <source>
        <dbReference type="Pfam" id="PF10646"/>
    </source>
</evidence>
<dbReference type="InterPro" id="IPR018910">
    <property type="entry name" value="LpqB_C"/>
</dbReference>
<dbReference type="Pfam" id="PF10647">
    <property type="entry name" value="Gmad1"/>
    <property type="match status" value="1"/>
</dbReference>
<dbReference type="EMBL" id="CP059322">
    <property type="protein sequence ID" value="QLQ40306.2"/>
    <property type="molecule type" value="Genomic_DNA"/>
</dbReference>
<protein>
    <submittedName>
        <fullName evidence="6">LpqB family beta-propeller domain-containing protein</fullName>
    </submittedName>
</protein>
<organism evidence="6 7">
    <name type="scientific">Micromonospora robiginosa</name>
    <dbReference type="NCBI Taxonomy" id="2749844"/>
    <lineage>
        <taxon>Bacteria</taxon>
        <taxon>Bacillati</taxon>
        <taxon>Actinomycetota</taxon>
        <taxon>Actinomycetes</taxon>
        <taxon>Micromonosporales</taxon>
        <taxon>Micromonosporaceae</taxon>
        <taxon>Micromonospora</taxon>
    </lineage>
</organism>
<evidence type="ECO:0000313" key="7">
    <source>
        <dbReference type="Proteomes" id="UP000510844"/>
    </source>
</evidence>
<evidence type="ECO:0000259" key="4">
    <source>
        <dbReference type="Pfam" id="PF10647"/>
    </source>
</evidence>
<keyword evidence="2" id="KW-0732">Signal</keyword>
<dbReference type="KEGG" id="mfeu:H1D33_11650"/>
<dbReference type="Pfam" id="PF25976">
    <property type="entry name" value="LpqB_N"/>
    <property type="match status" value="1"/>
</dbReference>
<dbReference type="RefSeq" id="WP_246412005.1">
    <property type="nucleotide sequence ID" value="NZ_CP059322.2"/>
</dbReference>
<evidence type="ECO:0000256" key="2">
    <source>
        <dbReference type="SAM" id="SignalP"/>
    </source>
</evidence>
<feature type="domain" description="Lipoprotein LpqB N-terminal" evidence="5">
    <location>
        <begin position="58"/>
        <end position="186"/>
    </location>
</feature>
<accession>A0A7L6BEF2</accession>